<comment type="caution">
    <text evidence="16">The sequence shown here is derived from an EMBL/GenBank/DDBJ whole genome shotgun (WGS) entry which is preliminary data.</text>
</comment>
<keyword evidence="7 13" id="KW-0238">DNA-binding</keyword>
<accession>A0ABR8R8M7</accession>
<dbReference type="RefSeq" id="WP_191697000.1">
    <property type="nucleotide sequence ID" value="NZ_JACSQO010000003.1"/>
</dbReference>
<gene>
    <name evidence="16" type="ORF">H9650_08480</name>
</gene>
<dbReference type="SMART" id="SM00448">
    <property type="entry name" value="REC"/>
    <property type="match status" value="1"/>
</dbReference>
<evidence type="ECO:0000256" key="1">
    <source>
        <dbReference type="ARBA" id="ARBA00004496"/>
    </source>
</evidence>
<dbReference type="InterPro" id="IPR039420">
    <property type="entry name" value="WalR-like"/>
</dbReference>
<evidence type="ECO:0000256" key="10">
    <source>
        <dbReference type="ARBA" id="ARBA00037471"/>
    </source>
</evidence>
<evidence type="ECO:0000256" key="3">
    <source>
        <dbReference type="ARBA" id="ARBA00022553"/>
    </source>
</evidence>
<dbReference type="CDD" id="cd00383">
    <property type="entry name" value="trans_reg_C"/>
    <property type="match status" value="1"/>
</dbReference>
<dbReference type="PROSITE" id="PS51755">
    <property type="entry name" value="OMPR_PHOB"/>
    <property type="match status" value="1"/>
</dbReference>
<evidence type="ECO:0000256" key="2">
    <source>
        <dbReference type="ARBA" id="ARBA00022490"/>
    </source>
</evidence>
<dbReference type="Gene3D" id="6.10.250.690">
    <property type="match status" value="1"/>
</dbReference>
<evidence type="ECO:0000313" key="17">
    <source>
        <dbReference type="Proteomes" id="UP000640786"/>
    </source>
</evidence>
<keyword evidence="17" id="KW-1185">Reference proteome</keyword>
<evidence type="ECO:0000256" key="11">
    <source>
        <dbReference type="ARBA" id="ARBA00039976"/>
    </source>
</evidence>
<comment type="function">
    <text evidence="10">Member of the two-component regulatory system HssS/HssR involved in intracellular heme homeostasis and tempering of staphylococcal virulence. Phosphorylated HssR binds to a direct repeat sequence within hrtAB promoter and activates the expression of hrtAB, an efflux pump, in response to extracellular heme, hemin, hemoglobin or blood.</text>
</comment>
<keyword evidence="8" id="KW-0010">Activator</keyword>
<evidence type="ECO:0000256" key="13">
    <source>
        <dbReference type="PROSITE-ProRule" id="PRU01091"/>
    </source>
</evidence>
<dbReference type="Pfam" id="PF00486">
    <property type="entry name" value="Trans_reg_C"/>
    <property type="match status" value="1"/>
</dbReference>
<feature type="modified residue" description="4-aspartylphosphate" evidence="12">
    <location>
        <position position="51"/>
    </location>
</feature>
<dbReference type="Pfam" id="PF00072">
    <property type="entry name" value="Response_reg"/>
    <property type="match status" value="1"/>
</dbReference>
<dbReference type="Gene3D" id="1.10.10.10">
    <property type="entry name" value="Winged helix-like DNA-binding domain superfamily/Winged helix DNA-binding domain"/>
    <property type="match status" value="1"/>
</dbReference>
<comment type="subcellular location">
    <subcellularLocation>
        <location evidence="1">Cytoplasm</location>
    </subcellularLocation>
</comment>
<feature type="domain" description="Response regulatory" evidence="14">
    <location>
        <begin position="2"/>
        <end position="115"/>
    </location>
</feature>
<protein>
    <recommendedName>
        <fullName evidence="11">Heme response regulator HssR</fullName>
    </recommendedName>
</protein>
<feature type="domain" description="OmpR/PhoB-type" evidence="15">
    <location>
        <begin position="123"/>
        <end position="221"/>
    </location>
</feature>
<name>A0ABR8R8M7_9BACI</name>
<dbReference type="EMBL" id="JACSQO010000003">
    <property type="protein sequence ID" value="MBD7944153.1"/>
    <property type="molecule type" value="Genomic_DNA"/>
</dbReference>
<keyword evidence="5" id="KW-0805">Transcription regulation</keyword>
<evidence type="ECO:0000256" key="4">
    <source>
        <dbReference type="ARBA" id="ARBA00023012"/>
    </source>
</evidence>
<keyword evidence="3 12" id="KW-0597">Phosphoprotein</keyword>
<reference evidence="16 17" key="1">
    <citation type="submission" date="2020-08" db="EMBL/GenBank/DDBJ databases">
        <title>A Genomic Blueprint of the Chicken Gut Microbiome.</title>
        <authorList>
            <person name="Gilroy R."/>
            <person name="Ravi A."/>
            <person name="Getino M."/>
            <person name="Pursley I."/>
            <person name="Horton D.L."/>
            <person name="Alikhan N.-F."/>
            <person name="Baker D."/>
            <person name="Gharbi K."/>
            <person name="Hall N."/>
            <person name="Watson M."/>
            <person name="Adriaenssens E.M."/>
            <person name="Foster-Nyarko E."/>
            <person name="Jarju S."/>
            <person name="Secka A."/>
            <person name="Antonio M."/>
            <person name="Oren A."/>
            <person name="Chaudhuri R."/>
            <person name="La Ragione R.M."/>
            <person name="Hildebrand F."/>
            <person name="Pallen M.J."/>
        </authorList>
    </citation>
    <scope>NUCLEOTIDE SEQUENCE [LARGE SCALE GENOMIC DNA]</scope>
    <source>
        <strain evidence="16 17">Sa2BUA9</strain>
    </source>
</reference>
<evidence type="ECO:0000256" key="7">
    <source>
        <dbReference type="ARBA" id="ARBA00023125"/>
    </source>
</evidence>
<sequence length="224" mass="25407">MNILVVDDDVNIQTLVMIHLKRAGYEVIAAKNGEEALALLKDSWADLALVDVMMPGMDGFALTRILSEEYDIPVILLTAKGALEDKEQGFLAGSDDYLVKPFEPKELLYRIAVILRRLDKTFKPIMMIGNVTINRSTHEVTVGKQTLLLPLKEFELLSVLSSKPEQVFTRTNLMEKVWGYDYEGDDQTLNTHIKRLRQRLERAGALMEIQTIRGIGYKLDVRAQ</sequence>
<dbReference type="SMART" id="SM00862">
    <property type="entry name" value="Trans_reg_C"/>
    <property type="match status" value="1"/>
</dbReference>
<dbReference type="Proteomes" id="UP000640786">
    <property type="component" value="Unassembled WGS sequence"/>
</dbReference>
<dbReference type="InterPro" id="IPR001867">
    <property type="entry name" value="OmpR/PhoB-type_DNA-bd"/>
</dbReference>
<keyword evidence="4" id="KW-0902">Two-component regulatory system</keyword>
<evidence type="ECO:0000256" key="6">
    <source>
        <dbReference type="ARBA" id="ARBA00023026"/>
    </source>
</evidence>
<evidence type="ECO:0000256" key="9">
    <source>
        <dbReference type="ARBA" id="ARBA00023163"/>
    </source>
</evidence>
<feature type="DNA-binding region" description="OmpR/PhoB-type" evidence="13">
    <location>
        <begin position="123"/>
        <end position="221"/>
    </location>
</feature>
<dbReference type="SUPFAM" id="SSF52172">
    <property type="entry name" value="CheY-like"/>
    <property type="match status" value="1"/>
</dbReference>
<dbReference type="CDD" id="cd17574">
    <property type="entry name" value="REC_OmpR"/>
    <property type="match status" value="1"/>
</dbReference>
<proteinExistence type="predicted"/>
<evidence type="ECO:0000259" key="14">
    <source>
        <dbReference type="PROSITE" id="PS50110"/>
    </source>
</evidence>
<evidence type="ECO:0000256" key="8">
    <source>
        <dbReference type="ARBA" id="ARBA00023159"/>
    </source>
</evidence>
<dbReference type="Gene3D" id="3.40.50.2300">
    <property type="match status" value="1"/>
</dbReference>
<keyword evidence="9" id="KW-0804">Transcription</keyword>
<dbReference type="InterPro" id="IPR001789">
    <property type="entry name" value="Sig_transdc_resp-reg_receiver"/>
</dbReference>
<keyword evidence="6" id="KW-0843">Virulence</keyword>
<evidence type="ECO:0000259" key="15">
    <source>
        <dbReference type="PROSITE" id="PS51755"/>
    </source>
</evidence>
<dbReference type="PANTHER" id="PTHR48111">
    <property type="entry name" value="REGULATOR OF RPOS"/>
    <property type="match status" value="1"/>
</dbReference>
<keyword evidence="2" id="KW-0963">Cytoplasm</keyword>
<dbReference type="InterPro" id="IPR036388">
    <property type="entry name" value="WH-like_DNA-bd_sf"/>
</dbReference>
<dbReference type="PANTHER" id="PTHR48111:SF49">
    <property type="entry name" value="HEME RESPONSE REGULATOR HSSR"/>
    <property type="match status" value="1"/>
</dbReference>
<organism evidence="16 17">
    <name type="scientific">Psychrobacillus faecigallinarum</name>
    <dbReference type="NCBI Taxonomy" id="2762235"/>
    <lineage>
        <taxon>Bacteria</taxon>
        <taxon>Bacillati</taxon>
        <taxon>Bacillota</taxon>
        <taxon>Bacilli</taxon>
        <taxon>Bacillales</taxon>
        <taxon>Bacillaceae</taxon>
        <taxon>Psychrobacillus</taxon>
    </lineage>
</organism>
<evidence type="ECO:0000256" key="5">
    <source>
        <dbReference type="ARBA" id="ARBA00023015"/>
    </source>
</evidence>
<evidence type="ECO:0000313" key="16">
    <source>
        <dbReference type="EMBL" id="MBD7944153.1"/>
    </source>
</evidence>
<dbReference type="InterPro" id="IPR011006">
    <property type="entry name" value="CheY-like_superfamily"/>
</dbReference>
<dbReference type="PROSITE" id="PS50110">
    <property type="entry name" value="RESPONSE_REGULATORY"/>
    <property type="match status" value="1"/>
</dbReference>
<evidence type="ECO:0000256" key="12">
    <source>
        <dbReference type="PROSITE-ProRule" id="PRU00169"/>
    </source>
</evidence>